<evidence type="ECO:0000256" key="1">
    <source>
        <dbReference type="SAM" id="MobiDB-lite"/>
    </source>
</evidence>
<gene>
    <name evidence="2" type="ORF">AWV77_01515</name>
</gene>
<reference evidence="3" key="1">
    <citation type="submission" date="2016-01" db="EMBL/GenBank/DDBJ databases">
        <authorList>
            <person name="Gamez R.M."/>
            <person name="Rodriguez F."/>
            <person name="Bernal J.F."/>
            <person name="Agarwala R."/>
            <person name="Landsman D."/>
            <person name="Marino-Ramirez L."/>
        </authorList>
    </citation>
    <scope>NUCLEOTIDE SEQUENCE [LARGE SCALE GENOMIC DNA]</scope>
    <source>
        <strain evidence="3">Ps006</strain>
    </source>
</reference>
<sequence>MNNIQSSPYSNTLQAAPEALRKRPEPNTPDKESNRITVREEDYSRVIYLLSEAAKRNGTQVTIGRPESSDLDYGDGPMNSETFSFNFHPDKADGSYSPKYLESVNKTNQLFENWMRIEGIRNYAPE</sequence>
<dbReference type="RefSeq" id="WP_060752511.1">
    <property type="nucleotide sequence ID" value="NZ_JBKQAR010000014.1"/>
</dbReference>
<dbReference type="Proteomes" id="UP000067111">
    <property type="component" value="Unassembled WGS sequence"/>
</dbReference>
<feature type="compositionally biased region" description="Basic and acidic residues" evidence="1">
    <location>
        <begin position="19"/>
        <end position="38"/>
    </location>
</feature>
<comment type="caution">
    <text evidence="2">The sequence shown here is derived from an EMBL/GenBank/DDBJ whole genome shotgun (WGS) entry which is preliminary data.</text>
</comment>
<dbReference type="AlphaFoldDB" id="A0A109FPS8"/>
<accession>A0A109FPS8</accession>
<feature type="region of interest" description="Disordered" evidence="1">
    <location>
        <begin position="1"/>
        <end position="38"/>
    </location>
</feature>
<feature type="compositionally biased region" description="Polar residues" evidence="1">
    <location>
        <begin position="1"/>
        <end position="14"/>
    </location>
</feature>
<evidence type="ECO:0000313" key="2">
    <source>
        <dbReference type="EMBL" id="KWU52566.1"/>
    </source>
</evidence>
<name>A0A109FPS8_9PSED</name>
<dbReference type="OrthoDB" id="7003251at2"/>
<organism evidence="2 3">
    <name type="scientific">Pseudomonas palleroniana</name>
    <dbReference type="NCBI Taxonomy" id="191390"/>
    <lineage>
        <taxon>Bacteria</taxon>
        <taxon>Pseudomonadati</taxon>
        <taxon>Pseudomonadota</taxon>
        <taxon>Gammaproteobacteria</taxon>
        <taxon>Pseudomonadales</taxon>
        <taxon>Pseudomonadaceae</taxon>
        <taxon>Pseudomonas</taxon>
    </lineage>
</organism>
<dbReference type="EMBL" id="LRMR01000003">
    <property type="protein sequence ID" value="KWU52566.1"/>
    <property type="molecule type" value="Genomic_DNA"/>
</dbReference>
<feature type="region of interest" description="Disordered" evidence="1">
    <location>
        <begin position="57"/>
        <end position="77"/>
    </location>
</feature>
<proteinExistence type="predicted"/>
<protein>
    <submittedName>
        <fullName evidence="2">Uncharacterized protein</fullName>
    </submittedName>
</protein>
<evidence type="ECO:0000313" key="3">
    <source>
        <dbReference type="Proteomes" id="UP000067111"/>
    </source>
</evidence>